<gene>
    <name evidence="9" type="ORF">CUN49_02645</name>
    <name evidence="10" type="ORF">CUN50_00955</name>
</gene>
<dbReference type="InterPro" id="IPR000515">
    <property type="entry name" value="MetI-like"/>
</dbReference>
<dbReference type="Pfam" id="PF00528">
    <property type="entry name" value="BPD_transp_1"/>
    <property type="match status" value="1"/>
</dbReference>
<dbReference type="SUPFAM" id="SSF161098">
    <property type="entry name" value="MetI-like"/>
    <property type="match status" value="1"/>
</dbReference>
<keyword evidence="6 7" id="KW-0472">Membrane</keyword>
<dbReference type="Proteomes" id="UP000228947">
    <property type="component" value="Unassembled WGS sequence"/>
</dbReference>
<evidence type="ECO:0000256" key="1">
    <source>
        <dbReference type="ARBA" id="ARBA00004651"/>
    </source>
</evidence>
<keyword evidence="4 7" id="KW-0812">Transmembrane</keyword>
<comment type="subcellular location">
    <subcellularLocation>
        <location evidence="1 7">Cell membrane</location>
        <topology evidence="1 7">Multi-pass membrane protein</topology>
    </subcellularLocation>
</comment>
<feature type="domain" description="ABC transmembrane type-1" evidence="8">
    <location>
        <begin position="128"/>
        <end position="319"/>
    </location>
</feature>
<feature type="transmembrane region" description="Helical" evidence="7">
    <location>
        <begin position="300"/>
        <end position="319"/>
    </location>
</feature>
<feature type="transmembrane region" description="Helical" evidence="7">
    <location>
        <begin position="132"/>
        <end position="154"/>
    </location>
</feature>
<keyword evidence="2 7" id="KW-0813">Transport</keyword>
<name>A0A2M8PHH3_9CHLR</name>
<reference evidence="11 12" key="1">
    <citation type="submission" date="2017-11" db="EMBL/GenBank/DDBJ databases">
        <title>Evolution of Phototrophy in the Chloroflexi Phylum Driven by Horizontal Gene Transfer.</title>
        <authorList>
            <person name="Ward L.M."/>
            <person name="Hemp J."/>
            <person name="Shih P.M."/>
            <person name="Mcglynn S.E."/>
            <person name="Fischer W."/>
        </authorList>
    </citation>
    <scope>NUCLEOTIDE SEQUENCE [LARGE SCALE GENOMIC DNA]</scope>
    <source>
        <strain evidence="10">CP1_1M</strain>
        <strain evidence="9">JP3_13</strain>
    </source>
</reference>
<evidence type="ECO:0000313" key="11">
    <source>
        <dbReference type="Proteomes" id="UP000228947"/>
    </source>
</evidence>
<dbReference type="EMBL" id="PGTM01000020">
    <property type="protein sequence ID" value="PJF36997.1"/>
    <property type="molecule type" value="Genomic_DNA"/>
</dbReference>
<dbReference type="AlphaFoldDB" id="A0A2M8PHH3"/>
<sequence>MLFTSLIAFVYLLPFGNMVTIALRDQESLAGGPDSPILPMKQIFYEYNDGQRTQRLEVFNVPIDGEVRQLAALTKRRTSVVFIDPNNPNAEPITWQGNWRSLQPAYAFSARWENFPEAWNMINFPLLFRNTFIIAFVGMIGTLLSSISVAYAFARFPIPGKNWLFIVLIGTIILPGQVTLIPTYAFFASIGWTGTWLPLIVPHFFANAYNVFLLRQFFLTLPRELDEAAMIDGAGPFRILTHVIVPQSWAAIITVGLFHFVWAWNDYFGPLIYLLGQPDLQPISVGVQIFNFRYAPRPELVQATSLMAMLLPIFLFLLAQRFFMRGVVITGVEK</sequence>
<dbReference type="PANTHER" id="PTHR43744:SF6">
    <property type="entry name" value="ABC TRANSPORTER PERMEASE PROTEIN YESQ-RELATED"/>
    <property type="match status" value="1"/>
</dbReference>
<feature type="transmembrane region" description="Helical" evidence="7">
    <location>
        <begin position="239"/>
        <end position="264"/>
    </location>
</feature>
<evidence type="ECO:0000256" key="5">
    <source>
        <dbReference type="ARBA" id="ARBA00022989"/>
    </source>
</evidence>
<dbReference type="InterPro" id="IPR035906">
    <property type="entry name" value="MetI-like_sf"/>
</dbReference>
<accession>A0A2M8PHH3</accession>
<keyword evidence="3" id="KW-1003">Cell membrane</keyword>
<keyword evidence="5 7" id="KW-1133">Transmembrane helix</keyword>
<dbReference type="GO" id="GO:0005886">
    <property type="term" value="C:plasma membrane"/>
    <property type="evidence" value="ECO:0007669"/>
    <property type="project" value="UniProtKB-SubCell"/>
</dbReference>
<evidence type="ECO:0000313" key="12">
    <source>
        <dbReference type="Proteomes" id="UP000229681"/>
    </source>
</evidence>
<evidence type="ECO:0000256" key="3">
    <source>
        <dbReference type="ARBA" id="ARBA00022475"/>
    </source>
</evidence>
<organism evidence="9 12">
    <name type="scientific">Candidatus Thermofonsia Clade 1 bacterium</name>
    <dbReference type="NCBI Taxonomy" id="2364210"/>
    <lineage>
        <taxon>Bacteria</taxon>
        <taxon>Bacillati</taxon>
        <taxon>Chloroflexota</taxon>
        <taxon>Candidatus Thermofontia</taxon>
        <taxon>Candidatus Thermofonsia Clade 1</taxon>
    </lineage>
</organism>
<evidence type="ECO:0000259" key="8">
    <source>
        <dbReference type="PROSITE" id="PS50928"/>
    </source>
</evidence>
<feature type="transmembrane region" description="Helical" evidence="7">
    <location>
        <begin position="199"/>
        <end position="218"/>
    </location>
</feature>
<dbReference type="PANTHER" id="PTHR43744">
    <property type="entry name" value="ABC TRANSPORTER PERMEASE PROTEIN MG189-RELATED-RELATED"/>
    <property type="match status" value="1"/>
</dbReference>
<evidence type="ECO:0000313" key="10">
    <source>
        <dbReference type="EMBL" id="PJF43316.1"/>
    </source>
</evidence>
<feature type="transmembrane region" description="Helical" evidence="7">
    <location>
        <begin position="163"/>
        <end position="187"/>
    </location>
</feature>
<evidence type="ECO:0000256" key="6">
    <source>
        <dbReference type="ARBA" id="ARBA00023136"/>
    </source>
</evidence>
<evidence type="ECO:0000256" key="2">
    <source>
        <dbReference type="ARBA" id="ARBA00022448"/>
    </source>
</evidence>
<dbReference type="GO" id="GO:0055085">
    <property type="term" value="P:transmembrane transport"/>
    <property type="evidence" value="ECO:0007669"/>
    <property type="project" value="InterPro"/>
</dbReference>
<dbReference type="Gene3D" id="1.10.3720.10">
    <property type="entry name" value="MetI-like"/>
    <property type="match status" value="1"/>
</dbReference>
<protein>
    <submittedName>
        <fullName evidence="9">Carbohydrate ABC transporter permease</fullName>
    </submittedName>
</protein>
<dbReference type="PROSITE" id="PS50928">
    <property type="entry name" value="ABC_TM1"/>
    <property type="match status" value="1"/>
</dbReference>
<evidence type="ECO:0000256" key="7">
    <source>
        <dbReference type="RuleBase" id="RU363032"/>
    </source>
</evidence>
<evidence type="ECO:0000256" key="4">
    <source>
        <dbReference type="ARBA" id="ARBA00022692"/>
    </source>
</evidence>
<dbReference type="Proteomes" id="UP000229681">
    <property type="component" value="Unassembled WGS sequence"/>
</dbReference>
<dbReference type="CDD" id="cd06261">
    <property type="entry name" value="TM_PBP2"/>
    <property type="match status" value="1"/>
</dbReference>
<proteinExistence type="inferred from homology"/>
<evidence type="ECO:0000313" key="9">
    <source>
        <dbReference type="EMBL" id="PJF36997.1"/>
    </source>
</evidence>
<comment type="caution">
    <text evidence="9">The sequence shown here is derived from an EMBL/GenBank/DDBJ whole genome shotgun (WGS) entry which is preliminary data.</text>
</comment>
<dbReference type="EMBL" id="PGTL01000002">
    <property type="protein sequence ID" value="PJF43316.1"/>
    <property type="molecule type" value="Genomic_DNA"/>
</dbReference>
<comment type="similarity">
    <text evidence="7">Belongs to the binding-protein-dependent transport system permease family.</text>
</comment>